<gene>
    <name evidence="2" type="ORF">BJ986_001586</name>
</gene>
<organism evidence="2 3">
    <name type="scientific">Pedococcus badiiscoriae</name>
    <dbReference type="NCBI Taxonomy" id="642776"/>
    <lineage>
        <taxon>Bacteria</taxon>
        <taxon>Bacillati</taxon>
        <taxon>Actinomycetota</taxon>
        <taxon>Actinomycetes</taxon>
        <taxon>Micrococcales</taxon>
        <taxon>Intrasporangiaceae</taxon>
        <taxon>Pedococcus</taxon>
    </lineage>
</organism>
<keyword evidence="3" id="KW-1185">Reference proteome</keyword>
<reference evidence="2 3" key="1">
    <citation type="submission" date="2020-07" db="EMBL/GenBank/DDBJ databases">
        <title>Sequencing the genomes of 1000 actinobacteria strains.</title>
        <authorList>
            <person name="Klenk H.-P."/>
        </authorList>
    </citation>
    <scope>NUCLEOTIDE SEQUENCE [LARGE SCALE GENOMIC DNA]</scope>
    <source>
        <strain evidence="2 3">DSM 23987</strain>
    </source>
</reference>
<evidence type="ECO:0000313" key="2">
    <source>
        <dbReference type="EMBL" id="NYG07099.1"/>
    </source>
</evidence>
<dbReference type="Proteomes" id="UP000573599">
    <property type="component" value="Unassembled WGS sequence"/>
</dbReference>
<evidence type="ECO:0000256" key="1">
    <source>
        <dbReference type="SAM" id="MobiDB-lite"/>
    </source>
</evidence>
<dbReference type="EMBL" id="JACCAB010000001">
    <property type="protein sequence ID" value="NYG07099.1"/>
    <property type="molecule type" value="Genomic_DNA"/>
</dbReference>
<sequence>MLDEAEPILDAKSLATAYPPEPGEEPWPRARISVIRAGFYAISEAGSPRAGTIYGDYVIGFTVTYGNFRGRFASMDEVRRFVGVAYAIRRSLDRQAS</sequence>
<comment type="caution">
    <text evidence="2">The sequence shown here is derived from an EMBL/GenBank/DDBJ whole genome shotgun (WGS) entry which is preliminary data.</text>
</comment>
<accession>A0A852WE83</accession>
<protein>
    <submittedName>
        <fullName evidence="2">Uncharacterized protein</fullName>
    </submittedName>
</protein>
<dbReference type="AlphaFoldDB" id="A0A852WE83"/>
<proteinExistence type="predicted"/>
<dbReference type="RefSeq" id="WP_179421489.1">
    <property type="nucleotide sequence ID" value="NZ_JACCAB010000001.1"/>
</dbReference>
<evidence type="ECO:0000313" key="3">
    <source>
        <dbReference type="Proteomes" id="UP000573599"/>
    </source>
</evidence>
<feature type="region of interest" description="Disordered" evidence="1">
    <location>
        <begin position="1"/>
        <end position="27"/>
    </location>
</feature>
<name>A0A852WE83_9MICO</name>